<feature type="transmembrane region" description="Helical" evidence="1">
    <location>
        <begin position="12"/>
        <end position="31"/>
    </location>
</feature>
<organism evidence="2 3">
    <name type="scientific">Bradyrhizobium lablabi</name>
    <dbReference type="NCBI Taxonomy" id="722472"/>
    <lineage>
        <taxon>Bacteria</taxon>
        <taxon>Pseudomonadati</taxon>
        <taxon>Pseudomonadota</taxon>
        <taxon>Alphaproteobacteria</taxon>
        <taxon>Hyphomicrobiales</taxon>
        <taxon>Nitrobacteraceae</taxon>
        <taxon>Bradyrhizobium</taxon>
    </lineage>
</organism>
<proteinExistence type="predicted"/>
<dbReference type="Proteomes" id="UP000189935">
    <property type="component" value="Chromosome I"/>
</dbReference>
<protein>
    <submittedName>
        <fullName evidence="2">DMSO/TMAO reductase YedYZ, heme-binding membrane subunit</fullName>
    </submittedName>
</protein>
<reference evidence="2 3" key="1">
    <citation type="submission" date="2016-11" db="EMBL/GenBank/DDBJ databases">
        <authorList>
            <person name="Jaros S."/>
            <person name="Januszkiewicz K."/>
            <person name="Wedrychowicz H."/>
        </authorList>
    </citation>
    <scope>NUCLEOTIDE SEQUENCE [LARGE SCALE GENOMIC DNA]</scope>
    <source>
        <strain evidence="2 3">GAS499</strain>
    </source>
</reference>
<feature type="transmembrane region" description="Helical" evidence="1">
    <location>
        <begin position="51"/>
        <end position="69"/>
    </location>
</feature>
<keyword evidence="1" id="KW-1133">Transmembrane helix</keyword>
<sequence length="207" mass="23127">MSPNRQSWFEGWRLFAVLTLTLIALCVWIAGMRQFEVDGVRMVVRFTARTSLLFFCLAFSAAALARLWPNAWTRWQRRNRRYLGVTFAASHGLHAIAIALFAVTAPADFAAATSAASYIFGSIGYAFIIAMAATSFDRTASMIGPRAWRILHLTGGYYLWFQFMVSFGKRIPGMPLYAAFLIPLLAVMALRLIAMASARTPRTVQAR</sequence>
<gene>
    <name evidence="2" type="ORF">SAMN05444159_2115</name>
</gene>
<evidence type="ECO:0000313" key="3">
    <source>
        <dbReference type="Proteomes" id="UP000189935"/>
    </source>
</evidence>
<keyword evidence="1" id="KW-0812">Transmembrane</keyword>
<feature type="transmembrane region" description="Helical" evidence="1">
    <location>
        <begin position="115"/>
        <end position="136"/>
    </location>
</feature>
<dbReference type="RefSeq" id="WP_079544867.1">
    <property type="nucleotide sequence ID" value="NZ_LT670844.1"/>
</dbReference>
<name>A0A1M6NU58_9BRAD</name>
<evidence type="ECO:0000313" key="2">
    <source>
        <dbReference type="EMBL" id="SHJ99210.1"/>
    </source>
</evidence>
<feature type="transmembrane region" description="Helical" evidence="1">
    <location>
        <begin position="148"/>
        <end position="168"/>
    </location>
</feature>
<keyword evidence="1" id="KW-0472">Membrane</keyword>
<dbReference type="AlphaFoldDB" id="A0A1M6NU58"/>
<dbReference type="EMBL" id="LT670844">
    <property type="protein sequence ID" value="SHJ99210.1"/>
    <property type="molecule type" value="Genomic_DNA"/>
</dbReference>
<evidence type="ECO:0000256" key="1">
    <source>
        <dbReference type="SAM" id="Phobius"/>
    </source>
</evidence>
<accession>A0A1M6NU58</accession>
<feature type="transmembrane region" description="Helical" evidence="1">
    <location>
        <begin position="174"/>
        <end position="194"/>
    </location>
</feature>
<feature type="transmembrane region" description="Helical" evidence="1">
    <location>
        <begin position="81"/>
        <end position="103"/>
    </location>
</feature>